<keyword evidence="2" id="KW-1133">Transmembrane helix</keyword>
<dbReference type="EMBL" id="CP013655">
    <property type="protein sequence ID" value="ALS38172.1"/>
    <property type="molecule type" value="Genomic_DNA"/>
</dbReference>
<name>A0A0U2VL13_9ENTE</name>
<gene>
    <name evidence="3" type="ORF">ATZ35_13755</name>
</gene>
<feature type="region of interest" description="Disordered" evidence="1">
    <location>
        <begin position="47"/>
        <end position="112"/>
    </location>
</feature>
<dbReference type="KEGG" id="erx:ATZ35_13755"/>
<proteinExistence type="predicted"/>
<protein>
    <submittedName>
        <fullName evidence="3">Uncharacterized protein</fullName>
    </submittedName>
</protein>
<dbReference type="AlphaFoldDB" id="A0A0U2VL13"/>
<organism evidence="3 4">
    <name type="scientific">Enterococcus rotai</name>
    <dbReference type="NCBI Taxonomy" id="118060"/>
    <lineage>
        <taxon>Bacteria</taxon>
        <taxon>Bacillati</taxon>
        <taxon>Bacillota</taxon>
        <taxon>Bacilli</taxon>
        <taxon>Lactobacillales</taxon>
        <taxon>Enterococcaceae</taxon>
        <taxon>Enterococcus</taxon>
    </lineage>
</organism>
<evidence type="ECO:0000313" key="3">
    <source>
        <dbReference type="EMBL" id="ALS38172.1"/>
    </source>
</evidence>
<keyword evidence="2" id="KW-0472">Membrane</keyword>
<dbReference type="RefSeq" id="WP_208927758.1">
    <property type="nucleotide sequence ID" value="NZ_CP013655.1"/>
</dbReference>
<reference evidence="4" key="1">
    <citation type="submission" date="2015-12" db="EMBL/GenBank/DDBJ databases">
        <authorList>
            <person name="Lauer A."/>
            <person name="Humrighouse B."/>
            <person name="Loparev V."/>
            <person name="Shewmaker P.L."/>
            <person name="Whitney A.M."/>
            <person name="McLaughlin R.W."/>
        </authorList>
    </citation>
    <scope>NUCLEOTIDE SEQUENCE [LARGE SCALE GENOMIC DNA]</scope>
    <source>
        <strain evidence="4">LMG 26678</strain>
    </source>
</reference>
<sequence>MFISFGMFIGLIIVTIIMIALIIYLTFTGGNKQPRHNKIHQAEEAARERLAQNTPTPPSERQFRQNNSDYHNEFRTESETKNHYEQNSHSQDIIEEEDPLQILPYPKDDDFK</sequence>
<keyword evidence="2" id="KW-0812">Transmembrane</keyword>
<evidence type="ECO:0000256" key="1">
    <source>
        <dbReference type="SAM" id="MobiDB-lite"/>
    </source>
</evidence>
<accession>A0A0U2VL13</accession>
<feature type="transmembrane region" description="Helical" evidence="2">
    <location>
        <begin position="6"/>
        <end position="27"/>
    </location>
</feature>
<evidence type="ECO:0000256" key="2">
    <source>
        <dbReference type="SAM" id="Phobius"/>
    </source>
</evidence>
<feature type="compositionally biased region" description="Basic and acidic residues" evidence="1">
    <location>
        <begin position="70"/>
        <end position="86"/>
    </location>
</feature>
<dbReference type="Proteomes" id="UP000067523">
    <property type="component" value="Chromosome"/>
</dbReference>
<keyword evidence="4" id="KW-1185">Reference proteome</keyword>
<evidence type="ECO:0000313" key="4">
    <source>
        <dbReference type="Proteomes" id="UP000067523"/>
    </source>
</evidence>